<name>A0AC35GR60_9BILA</name>
<proteinExistence type="predicted"/>
<sequence length="103" mass="11292">MTTECSKKLKLLFTIAISVYGLTFIFGFNFSTYLWILFGFLVAFGVYSAVTVITMACSFNDCVEAKNELSEEVKEALAYFEGIGFLCSTAAMSGTPTHSFSSN</sequence>
<reference evidence="2" key="1">
    <citation type="submission" date="2022-11" db="UniProtKB">
        <authorList>
            <consortium name="WormBaseParasite"/>
        </authorList>
    </citation>
    <scope>IDENTIFICATION</scope>
</reference>
<evidence type="ECO:0000313" key="2">
    <source>
        <dbReference type="WBParaSite" id="PS1159_v2.g7847.t1"/>
    </source>
</evidence>
<protein>
    <submittedName>
        <fullName evidence="2">Dolichol-phosphate mannosyltransferase subunit 3</fullName>
    </submittedName>
</protein>
<accession>A0AC35GR60</accession>
<organism evidence="1 2">
    <name type="scientific">Panagrolaimus sp. PS1159</name>
    <dbReference type="NCBI Taxonomy" id="55785"/>
    <lineage>
        <taxon>Eukaryota</taxon>
        <taxon>Metazoa</taxon>
        <taxon>Ecdysozoa</taxon>
        <taxon>Nematoda</taxon>
        <taxon>Chromadorea</taxon>
        <taxon>Rhabditida</taxon>
        <taxon>Tylenchina</taxon>
        <taxon>Panagrolaimomorpha</taxon>
        <taxon>Panagrolaimoidea</taxon>
        <taxon>Panagrolaimidae</taxon>
        <taxon>Panagrolaimus</taxon>
    </lineage>
</organism>
<evidence type="ECO:0000313" key="1">
    <source>
        <dbReference type="Proteomes" id="UP000887580"/>
    </source>
</evidence>
<dbReference type="WBParaSite" id="PS1159_v2.g7847.t1">
    <property type="protein sequence ID" value="PS1159_v2.g7847.t1"/>
    <property type="gene ID" value="PS1159_v2.g7847"/>
</dbReference>
<dbReference type="Proteomes" id="UP000887580">
    <property type="component" value="Unplaced"/>
</dbReference>